<keyword evidence="2" id="KW-1185">Reference proteome</keyword>
<dbReference type="Proteomes" id="UP001367508">
    <property type="component" value="Unassembled WGS sequence"/>
</dbReference>
<sequence length="196" mass="21593">MGNLPKPKWVMISVGLIDAIPWGLHMNFAWPVHAVYGAMVVDLRPDVERDPTLQVYSVLVLSLNLDWSLQGIRTCMALLPHEHNRNWKQPLSPQARVVIFPGSLSTGILPNSLLAASQIAREQENCPNALLVYVENVSSIATTNEAFFNYSCEAFFDSEQKLPCAATMGLFLGAKGEGVAVGVVRRMFASKKKNLP</sequence>
<dbReference type="EMBL" id="JAYMYQ010000001">
    <property type="protein sequence ID" value="KAK7361569.1"/>
    <property type="molecule type" value="Genomic_DNA"/>
</dbReference>
<proteinExistence type="predicted"/>
<comment type="caution">
    <text evidence="1">The sequence shown here is derived from an EMBL/GenBank/DDBJ whole genome shotgun (WGS) entry which is preliminary data.</text>
</comment>
<dbReference type="AlphaFoldDB" id="A0AAN9N0R0"/>
<name>A0AAN9N0R0_CANGL</name>
<evidence type="ECO:0000313" key="1">
    <source>
        <dbReference type="EMBL" id="KAK7361569.1"/>
    </source>
</evidence>
<gene>
    <name evidence="1" type="ORF">VNO77_03639</name>
</gene>
<reference evidence="1 2" key="1">
    <citation type="submission" date="2024-01" db="EMBL/GenBank/DDBJ databases">
        <title>The genomes of 5 underutilized Papilionoideae crops provide insights into root nodulation and disease resistanc.</title>
        <authorList>
            <person name="Jiang F."/>
        </authorList>
    </citation>
    <scope>NUCLEOTIDE SEQUENCE [LARGE SCALE GENOMIC DNA]</scope>
    <source>
        <strain evidence="1">LVBAO_FW01</strain>
        <tissue evidence="1">Leaves</tissue>
    </source>
</reference>
<accession>A0AAN9N0R0</accession>
<evidence type="ECO:0000313" key="2">
    <source>
        <dbReference type="Proteomes" id="UP001367508"/>
    </source>
</evidence>
<protein>
    <submittedName>
        <fullName evidence="1">Uncharacterized protein</fullName>
    </submittedName>
</protein>
<organism evidence="1 2">
    <name type="scientific">Canavalia gladiata</name>
    <name type="common">Sword bean</name>
    <name type="synonym">Dolichos gladiatus</name>
    <dbReference type="NCBI Taxonomy" id="3824"/>
    <lineage>
        <taxon>Eukaryota</taxon>
        <taxon>Viridiplantae</taxon>
        <taxon>Streptophyta</taxon>
        <taxon>Embryophyta</taxon>
        <taxon>Tracheophyta</taxon>
        <taxon>Spermatophyta</taxon>
        <taxon>Magnoliopsida</taxon>
        <taxon>eudicotyledons</taxon>
        <taxon>Gunneridae</taxon>
        <taxon>Pentapetalae</taxon>
        <taxon>rosids</taxon>
        <taxon>fabids</taxon>
        <taxon>Fabales</taxon>
        <taxon>Fabaceae</taxon>
        <taxon>Papilionoideae</taxon>
        <taxon>50 kb inversion clade</taxon>
        <taxon>NPAAA clade</taxon>
        <taxon>indigoferoid/millettioid clade</taxon>
        <taxon>Phaseoleae</taxon>
        <taxon>Canavalia</taxon>
    </lineage>
</organism>